<name>A0A0A5FY85_9BACI</name>
<dbReference type="Pfam" id="PF07687">
    <property type="entry name" value="M20_dimer"/>
    <property type="match status" value="1"/>
</dbReference>
<dbReference type="OrthoDB" id="9776731at2"/>
<reference evidence="4 5" key="1">
    <citation type="submission" date="2013-08" db="EMBL/GenBank/DDBJ databases">
        <authorList>
            <person name="Huang J."/>
            <person name="Wang G."/>
        </authorList>
    </citation>
    <scope>NUCLEOTIDE SEQUENCE [LARGE SCALE GENOMIC DNA]</scope>
    <source>
        <strain evidence="4 5">BH030004</strain>
    </source>
</reference>
<dbReference type="Proteomes" id="UP000030403">
    <property type="component" value="Unassembled WGS sequence"/>
</dbReference>
<dbReference type="STRING" id="1385511.GCA_000425225_04140"/>
<keyword evidence="1 4" id="KW-0378">Hydrolase</keyword>
<dbReference type="GO" id="GO:0050118">
    <property type="term" value="F:N-acetyldiaminopimelate deacetylase activity"/>
    <property type="evidence" value="ECO:0007669"/>
    <property type="project" value="UniProtKB-ARBA"/>
</dbReference>
<evidence type="ECO:0000259" key="3">
    <source>
        <dbReference type="Pfam" id="PF07687"/>
    </source>
</evidence>
<dbReference type="PIRSF" id="PIRSF005962">
    <property type="entry name" value="Pept_M20D_amidohydro"/>
    <property type="match status" value="1"/>
</dbReference>
<accession>A0A0A5FY85</accession>
<dbReference type="eggNOG" id="COG1473">
    <property type="taxonomic scope" value="Bacteria"/>
</dbReference>
<feature type="binding site" evidence="2">
    <location>
        <position position="103"/>
    </location>
    <ligand>
        <name>Mn(2+)</name>
        <dbReference type="ChEBI" id="CHEBI:29035"/>
        <label>2</label>
    </ligand>
</feature>
<dbReference type="InterPro" id="IPR002933">
    <property type="entry name" value="Peptidase_M20"/>
</dbReference>
<dbReference type="PANTHER" id="PTHR11014:SF63">
    <property type="entry name" value="METALLOPEPTIDASE, PUTATIVE (AFU_ORTHOLOGUE AFUA_6G09600)-RELATED"/>
    <property type="match status" value="1"/>
</dbReference>
<dbReference type="FunFam" id="3.30.70.360:FF:000001">
    <property type="entry name" value="N-acetyldiaminopimelate deacetylase"/>
    <property type="match status" value="1"/>
</dbReference>
<dbReference type="AlphaFoldDB" id="A0A0A5FY85"/>
<sequence>MWETVFKDIDSYFDEMVHIRRYLHQHPELSFQETETAKYIANQYEELGIPYRANVGGNGVVAKLEGGKPGKTIALRADFDALPIQDEKDVPYKSTVPGVMHACGHDGHTAALLCLAKALLPYKDEIPGTIVFLHQHAEEFTPGGAKPMIEDGALEGVDVVFGTHLWISTEVGTIETAPEAFFAGADAFEITIQGKGGHGAIPHQTKDSILIASQLVTSLQQIVSRKIDPLQSAVVTVGTFEAGKAFNVIADTAKITGTVRTFGQDVQETVIKEMENQIKGACTAHEADYDFQYNRGYPPIINHKEEAQLVLDAASQTPGVEKAQFVSPVMTGEDFSYYLLEKPGAYYFTGAQKEGHVYAHHHPKFDFDERALPIAAKTLFSSFLEYQNKHQ</sequence>
<dbReference type="InterPro" id="IPR011650">
    <property type="entry name" value="Peptidase_M20_dimer"/>
</dbReference>
<dbReference type="GO" id="GO:0046872">
    <property type="term" value="F:metal ion binding"/>
    <property type="evidence" value="ECO:0007669"/>
    <property type="project" value="UniProtKB-KW"/>
</dbReference>
<dbReference type="SUPFAM" id="SSF55031">
    <property type="entry name" value="Bacterial exopeptidase dimerisation domain"/>
    <property type="match status" value="1"/>
</dbReference>
<dbReference type="NCBIfam" id="TIGR01891">
    <property type="entry name" value="amidohydrolases"/>
    <property type="match status" value="1"/>
</dbReference>
<dbReference type="EMBL" id="AVPF01000083">
    <property type="protein sequence ID" value="KGX83770.1"/>
    <property type="molecule type" value="Genomic_DNA"/>
</dbReference>
<protein>
    <submittedName>
        <fullName evidence="4">Amidohydrolase</fullName>
    </submittedName>
</protein>
<keyword evidence="5" id="KW-1185">Reference proteome</keyword>
<feature type="binding site" evidence="2">
    <location>
        <position position="361"/>
    </location>
    <ligand>
        <name>Mn(2+)</name>
        <dbReference type="ChEBI" id="CHEBI:29035"/>
        <label>2</label>
    </ligand>
</feature>
<keyword evidence="2" id="KW-0464">Manganese</keyword>
<dbReference type="Pfam" id="PF01546">
    <property type="entry name" value="Peptidase_M20"/>
    <property type="match status" value="1"/>
</dbReference>
<comment type="cofactor">
    <cofactor evidence="2">
        <name>Mn(2+)</name>
        <dbReference type="ChEBI" id="CHEBI:29035"/>
    </cofactor>
    <text evidence="2">The Mn(2+) ion enhances activity.</text>
</comment>
<evidence type="ECO:0000313" key="4">
    <source>
        <dbReference type="EMBL" id="KGX83770.1"/>
    </source>
</evidence>
<dbReference type="SUPFAM" id="SSF53187">
    <property type="entry name" value="Zn-dependent exopeptidases"/>
    <property type="match status" value="1"/>
</dbReference>
<proteinExistence type="predicted"/>
<dbReference type="GO" id="GO:0019877">
    <property type="term" value="P:diaminopimelate biosynthetic process"/>
    <property type="evidence" value="ECO:0007669"/>
    <property type="project" value="UniProtKB-ARBA"/>
</dbReference>
<organism evidence="4 5">
    <name type="scientific">Pontibacillus marinus BH030004 = DSM 16465</name>
    <dbReference type="NCBI Taxonomy" id="1385511"/>
    <lineage>
        <taxon>Bacteria</taxon>
        <taxon>Bacillati</taxon>
        <taxon>Bacillota</taxon>
        <taxon>Bacilli</taxon>
        <taxon>Bacillales</taxon>
        <taxon>Bacillaceae</taxon>
        <taxon>Pontibacillus</taxon>
    </lineage>
</organism>
<feature type="domain" description="Peptidase M20 dimerisation" evidence="3">
    <location>
        <begin position="184"/>
        <end position="280"/>
    </location>
</feature>
<dbReference type="InterPro" id="IPR017439">
    <property type="entry name" value="Amidohydrolase"/>
</dbReference>
<evidence type="ECO:0000256" key="2">
    <source>
        <dbReference type="PIRSR" id="PIRSR005962-1"/>
    </source>
</evidence>
<feature type="binding site" evidence="2">
    <location>
        <position position="164"/>
    </location>
    <ligand>
        <name>Mn(2+)</name>
        <dbReference type="ChEBI" id="CHEBI:29035"/>
        <label>2</label>
    </ligand>
</feature>
<dbReference type="InterPro" id="IPR036264">
    <property type="entry name" value="Bact_exopeptidase_dim_dom"/>
</dbReference>
<dbReference type="Gene3D" id="3.30.70.360">
    <property type="match status" value="1"/>
</dbReference>
<feature type="binding site" evidence="2">
    <location>
        <position position="139"/>
    </location>
    <ligand>
        <name>Mn(2+)</name>
        <dbReference type="ChEBI" id="CHEBI:29035"/>
        <label>2</label>
    </ligand>
</feature>
<comment type="caution">
    <text evidence="4">The sequence shown here is derived from an EMBL/GenBank/DDBJ whole genome shotgun (WGS) entry which is preliminary data.</text>
</comment>
<dbReference type="PANTHER" id="PTHR11014">
    <property type="entry name" value="PEPTIDASE M20 FAMILY MEMBER"/>
    <property type="match status" value="1"/>
</dbReference>
<dbReference type="Gene3D" id="3.40.630.10">
    <property type="entry name" value="Zn peptidases"/>
    <property type="match status" value="1"/>
</dbReference>
<evidence type="ECO:0000256" key="1">
    <source>
        <dbReference type="ARBA" id="ARBA00022801"/>
    </source>
</evidence>
<gene>
    <name evidence="4" type="ORF">N783_21655</name>
</gene>
<evidence type="ECO:0000313" key="5">
    <source>
        <dbReference type="Proteomes" id="UP000030403"/>
    </source>
</evidence>
<keyword evidence="2" id="KW-0479">Metal-binding</keyword>
<feature type="binding site" evidence="2">
    <location>
        <position position="105"/>
    </location>
    <ligand>
        <name>Mn(2+)</name>
        <dbReference type="ChEBI" id="CHEBI:29035"/>
        <label>2</label>
    </ligand>
</feature>
<dbReference type="RefSeq" id="WP_027447605.1">
    <property type="nucleotide sequence ID" value="NZ_AULJ01000075.1"/>
</dbReference>